<evidence type="ECO:0000313" key="1">
    <source>
        <dbReference type="EMBL" id="AUS04401.1"/>
    </source>
</evidence>
<dbReference type="KEGG" id="taj:C1A40_02445"/>
<gene>
    <name evidence="1" type="ORF">C1A40_02445</name>
</gene>
<accession>A0A2I7SES3</accession>
<reference evidence="2" key="1">
    <citation type="submission" date="2018-01" db="EMBL/GenBank/DDBJ databases">
        <title>Complete genome of Tamlana sp. UJ94.</title>
        <authorList>
            <person name="Jung J."/>
            <person name="Chung D."/>
            <person name="Bae S.S."/>
            <person name="Baek K."/>
        </authorList>
    </citation>
    <scope>NUCLEOTIDE SEQUENCE [LARGE SCALE GENOMIC DNA]</scope>
    <source>
        <strain evidence="2">UJ94</strain>
    </source>
</reference>
<evidence type="ECO:0000313" key="2">
    <source>
        <dbReference type="Proteomes" id="UP000236592"/>
    </source>
</evidence>
<sequence length="73" mass="8542">MGLIEITTNLETANAIEDHINRELRTGVNRSYQINHISRQENYCVVYLEPSHNYKEIDPSDLFFLGFYTCLNC</sequence>
<dbReference type="Proteomes" id="UP000236592">
    <property type="component" value="Chromosome"/>
</dbReference>
<dbReference type="EMBL" id="CP025938">
    <property type="protein sequence ID" value="AUS04401.1"/>
    <property type="molecule type" value="Genomic_DNA"/>
</dbReference>
<dbReference type="RefSeq" id="WP_102994511.1">
    <property type="nucleotide sequence ID" value="NZ_CP025938.1"/>
</dbReference>
<proteinExistence type="predicted"/>
<keyword evidence="2" id="KW-1185">Reference proteome</keyword>
<dbReference type="AlphaFoldDB" id="A0A2I7SES3"/>
<name>A0A2I7SES3_9FLAO</name>
<protein>
    <submittedName>
        <fullName evidence="1">Uncharacterized protein</fullName>
    </submittedName>
</protein>
<organism evidence="1 2">
    <name type="scientific">Pseudotamlana carrageenivorans</name>
    <dbReference type="NCBI Taxonomy" id="2069432"/>
    <lineage>
        <taxon>Bacteria</taxon>
        <taxon>Pseudomonadati</taxon>
        <taxon>Bacteroidota</taxon>
        <taxon>Flavobacteriia</taxon>
        <taxon>Flavobacteriales</taxon>
        <taxon>Flavobacteriaceae</taxon>
        <taxon>Pseudotamlana</taxon>
    </lineage>
</organism>